<dbReference type="Pfam" id="PF24366">
    <property type="entry name" value="DUF7522"/>
    <property type="match status" value="1"/>
</dbReference>
<sequence length="87" mass="10174">MVQETAAQLTDFLDEQFGDDVRSVGYYTPEDIEFLYAREDVESAYDCSQLQRVFRDYRLEALDTPHQESLYNHGNLIATARFFEHAT</sequence>
<gene>
    <name evidence="1" type="ORF">NGM29_20035</name>
</gene>
<dbReference type="Proteomes" id="UP001056855">
    <property type="component" value="Plasmid unnamed2"/>
</dbReference>
<name>A0A9E7NF77_9EURY</name>
<dbReference type="EMBL" id="CP100357">
    <property type="protein sequence ID" value="UTF55894.1"/>
    <property type="molecule type" value="Genomic_DNA"/>
</dbReference>
<keyword evidence="1" id="KW-0614">Plasmid</keyword>
<protein>
    <submittedName>
        <fullName evidence="1">Uncharacterized protein</fullName>
    </submittedName>
</protein>
<evidence type="ECO:0000313" key="2">
    <source>
        <dbReference type="Proteomes" id="UP001056855"/>
    </source>
</evidence>
<dbReference type="InterPro" id="IPR055944">
    <property type="entry name" value="DUF7522"/>
</dbReference>
<reference evidence="1" key="1">
    <citation type="submission" date="2022-06" db="EMBL/GenBank/DDBJ databases">
        <title>Diverse halophilic archaea isolated from saline environments.</title>
        <authorList>
            <person name="Cui H.-L."/>
        </authorList>
    </citation>
    <scope>NUCLEOTIDE SEQUENCE</scope>
    <source>
        <strain evidence="1">WLHS1</strain>
        <plasmid evidence="1">unnamed2</plasmid>
    </source>
</reference>
<dbReference type="RefSeq" id="WP_254161380.1">
    <property type="nucleotide sequence ID" value="NZ_CP100357.1"/>
</dbReference>
<dbReference type="KEGG" id="sawl:NGM29_20035"/>
<evidence type="ECO:0000313" key="1">
    <source>
        <dbReference type="EMBL" id="UTF55894.1"/>
    </source>
</evidence>
<keyword evidence="2" id="KW-1185">Reference proteome</keyword>
<geneLocation type="plasmid" evidence="1 2">
    <name>unnamed2</name>
</geneLocation>
<organism evidence="1 2">
    <name type="scientific">Natronosalvus rutilus</name>
    <dbReference type="NCBI Taxonomy" id="2953753"/>
    <lineage>
        <taxon>Archaea</taxon>
        <taxon>Methanobacteriati</taxon>
        <taxon>Methanobacteriota</taxon>
        <taxon>Stenosarchaea group</taxon>
        <taxon>Halobacteria</taxon>
        <taxon>Halobacteriales</taxon>
        <taxon>Natrialbaceae</taxon>
        <taxon>Natronosalvus</taxon>
    </lineage>
</organism>
<dbReference type="AlphaFoldDB" id="A0A9E7NF77"/>
<proteinExistence type="predicted"/>
<accession>A0A9E7NF77</accession>
<dbReference type="GeneID" id="73292387"/>